<evidence type="ECO:0000313" key="2">
    <source>
        <dbReference type="EMBL" id="KAJ8452644.1"/>
    </source>
</evidence>
<dbReference type="AlphaFoldDB" id="A0A9Q1KZQ6"/>
<gene>
    <name evidence="2" type="ORF">Cgig2_004980</name>
</gene>
<dbReference type="Proteomes" id="UP001153076">
    <property type="component" value="Unassembled WGS sequence"/>
</dbReference>
<sequence length="167" mass="18685">MVYGPIWLVVEPWIEFKEAVKGGVTSSGCIGGSHHRPQGRWQLWLPGNHWGSRTKTVVVSTVCQDRSRVEAERESSGVSKREKSGRGLKTNKADQNSKSVLMSGPLPKQTERARINQCPIEQEESSTIGGSRAFKQPRIVEEEQKERVVAEHIERETNRGNEADPPN</sequence>
<organism evidence="2 3">
    <name type="scientific">Carnegiea gigantea</name>
    <dbReference type="NCBI Taxonomy" id="171969"/>
    <lineage>
        <taxon>Eukaryota</taxon>
        <taxon>Viridiplantae</taxon>
        <taxon>Streptophyta</taxon>
        <taxon>Embryophyta</taxon>
        <taxon>Tracheophyta</taxon>
        <taxon>Spermatophyta</taxon>
        <taxon>Magnoliopsida</taxon>
        <taxon>eudicotyledons</taxon>
        <taxon>Gunneridae</taxon>
        <taxon>Pentapetalae</taxon>
        <taxon>Caryophyllales</taxon>
        <taxon>Cactineae</taxon>
        <taxon>Cactaceae</taxon>
        <taxon>Cactoideae</taxon>
        <taxon>Echinocereeae</taxon>
        <taxon>Carnegiea</taxon>
    </lineage>
</organism>
<accession>A0A9Q1KZQ6</accession>
<name>A0A9Q1KZQ6_9CARY</name>
<feature type="region of interest" description="Disordered" evidence="1">
    <location>
        <begin position="66"/>
        <end position="167"/>
    </location>
</feature>
<proteinExistence type="predicted"/>
<keyword evidence="3" id="KW-1185">Reference proteome</keyword>
<evidence type="ECO:0000313" key="3">
    <source>
        <dbReference type="Proteomes" id="UP001153076"/>
    </source>
</evidence>
<feature type="compositionally biased region" description="Basic and acidic residues" evidence="1">
    <location>
        <begin position="138"/>
        <end position="167"/>
    </location>
</feature>
<reference evidence="2" key="1">
    <citation type="submission" date="2022-04" db="EMBL/GenBank/DDBJ databases">
        <title>Carnegiea gigantea Genome sequencing and assembly v2.</title>
        <authorList>
            <person name="Copetti D."/>
            <person name="Sanderson M.J."/>
            <person name="Burquez A."/>
            <person name="Wojciechowski M.F."/>
        </authorList>
    </citation>
    <scope>NUCLEOTIDE SEQUENCE</scope>
    <source>
        <strain evidence="2">SGP5-SGP5p</strain>
        <tissue evidence="2">Aerial part</tissue>
    </source>
</reference>
<dbReference type="EMBL" id="JAKOGI010000003">
    <property type="protein sequence ID" value="KAJ8452644.1"/>
    <property type="molecule type" value="Genomic_DNA"/>
</dbReference>
<evidence type="ECO:0000256" key="1">
    <source>
        <dbReference type="SAM" id="MobiDB-lite"/>
    </source>
</evidence>
<feature type="compositionally biased region" description="Basic and acidic residues" evidence="1">
    <location>
        <begin position="66"/>
        <end position="85"/>
    </location>
</feature>
<comment type="caution">
    <text evidence="2">The sequence shown here is derived from an EMBL/GenBank/DDBJ whole genome shotgun (WGS) entry which is preliminary data.</text>
</comment>
<protein>
    <submittedName>
        <fullName evidence="2">Uncharacterized protein</fullName>
    </submittedName>
</protein>